<organism evidence="2 3">
    <name type="scientific">Agrobacterium rosae</name>
    <dbReference type="NCBI Taxonomy" id="1972867"/>
    <lineage>
        <taxon>Bacteria</taxon>
        <taxon>Pseudomonadati</taxon>
        <taxon>Pseudomonadota</taxon>
        <taxon>Alphaproteobacteria</taxon>
        <taxon>Hyphomicrobiales</taxon>
        <taxon>Rhizobiaceae</taxon>
        <taxon>Rhizobium/Agrobacterium group</taxon>
        <taxon>Agrobacterium</taxon>
    </lineage>
</organism>
<proteinExistence type="predicted"/>
<dbReference type="AlphaFoldDB" id="A0A1R3U0Z8"/>
<name>A0A1R3U0Z8_9HYPH</name>
<reference evidence="3" key="1">
    <citation type="submission" date="2016-10" db="EMBL/GenBank/DDBJ databases">
        <authorList>
            <person name="Wibberg D."/>
        </authorList>
    </citation>
    <scope>NUCLEOTIDE SEQUENCE [LARGE SCALE GENOMIC DNA]</scope>
</reference>
<gene>
    <name evidence="2" type="ORF">DSM25559_4395</name>
</gene>
<dbReference type="EMBL" id="FMUE01000014">
    <property type="protein sequence ID" value="SCX34147.1"/>
    <property type="molecule type" value="Genomic_DNA"/>
</dbReference>
<dbReference type="Proteomes" id="UP000187891">
    <property type="component" value="Unassembled WGS sequence"/>
</dbReference>
<evidence type="ECO:0000313" key="2">
    <source>
        <dbReference type="EMBL" id="SCX34147.1"/>
    </source>
</evidence>
<dbReference type="RefSeq" id="WP_143239483.1">
    <property type="nucleotide sequence ID" value="NZ_FMUE01000014.1"/>
</dbReference>
<sequence length="238" mass="27130">MADSENSRTLSISSRGKKRSTSSASKKMPYVINRRNLLPVAARVLEEHLAEIPRRTVSGPTRVNELWPKWWDLHQQRLKATALRESLEQQLLDEIGGRPEVRIDIGGEGEPRIAASLKEITALTSVIGEERVSQARALLRQRRRQWKRANQRIGYTAALHDEEHIKTSEGISGRVLLVMQPYHLVEMAAKLHCLLVMKDPDLKLEQDPWPHLRMMLKEIIRPRVSKLLLDGEPAAVNS</sequence>
<accession>A0A1R3U0Z8</accession>
<feature type="region of interest" description="Disordered" evidence="1">
    <location>
        <begin position="1"/>
        <end position="28"/>
    </location>
</feature>
<protein>
    <submittedName>
        <fullName evidence="2">Uncharacterized protein</fullName>
    </submittedName>
</protein>
<evidence type="ECO:0000256" key="1">
    <source>
        <dbReference type="SAM" id="MobiDB-lite"/>
    </source>
</evidence>
<evidence type="ECO:0000313" key="3">
    <source>
        <dbReference type="Proteomes" id="UP000187891"/>
    </source>
</evidence>